<feature type="transmembrane region" description="Helical" evidence="7">
    <location>
        <begin position="947"/>
        <end position="974"/>
    </location>
</feature>
<feature type="domain" description="SSD" evidence="8">
    <location>
        <begin position="198"/>
        <end position="331"/>
    </location>
</feature>
<dbReference type="PROSITE" id="PS50156">
    <property type="entry name" value="SSD"/>
    <property type="match status" value="1"/>
</dbReference>
<dbReference type="Gene3D" id="1.20.1640.10">
    <property type="entry name" value="Multidrug efflux transporter AcrB transmembrane domain"/>
    <property type="match status" value="2"/>
</dbReference>
<reference evidence="9 10" key="1">
    <citation type="submission" date="2022-01" db="EMBL/GenBank/DDBJ databases">
        <title>VMRC isolate genome collection.</title>
        <authorList>
            <person name="France M."/>
            <person name="Rutt L."/>
            <person name="Humphrys M."/>
            <person name="Ravel J."/>
        </authorList>
    </citation>
    <scope>NUCLEOTIDE SEQUENCE [LARGE SCALE GENOMIC DNA]</scope>
    <source>
        <strain evidence="9 10">C0030B4</strain>
    </source>
</reference>
<evidence type="ECO:0000256" key="7">
    <source>
        <dbReference type="SAM" id="Phobius"/>
    </source>
</evidence>
<feature type="transmembrane region" description="Helical" evidence="7">
    <location>
        <begin position="233"/>
        <end position="252"/>
    </location>
</feature>
<dbReference type="InterPro" id="IPR023908">
    <property type="entry name" value="xxxLxxG_rpt"/>
</dbReference>
<dbReference type="InterPro" id="IPR000731">
    <property type="entry name" value="SSD"/>
</dbReference>
<evidence type="ECO:0000256" key="4">
    <source>
        <dbReference type="ARBA" id="ARBA00022692"/>
    </source>
</evidence>
<comment type="similarity">
    <text evidence="2">Belongs to the resistance-nodulation-cell division (RND) (TC 2.A.6) family. MmpL subfamily.</text>
</comment>
<accession>A0ABT4K7Z5</accession>
<name>A0ABT4K7Z5_9LACO</name>
<dbReference type="SUPFAM" id="SSF82866">
    <property type="entry name" value="Multidrug efflux transporter AcrB transmembrane domain"/>
    <property type="match status" value="2"/>
</dbReference>
<dbReference type="PANTHER" id="PTHR33406:SF6">
    <property type="entry name" value="MEMBRANE PROTEIN YDGH-RELATED"/>
    <property type="match status" value="1"/>
</dbReference>
<dbReference type="InterPro" id="IPR004869">
    <property type="entry name" value="MMPL_dom"/>
</dbReference>
<sequence>MNWIRRNYVATIIIWLFLTVVSVVTLPDISALIRQKGQVTLPVTSESFQAYKLNKQMQTGKNSSSVVIVYHNKSKLNQEDQRKINDRVKQLARQKKNYQVTKITSTLNGKEVAKQVISRNRQTELVNVDVEKTANFDHQAQQIKRLLKVEGLQTYVTSDTLLADEFSNTTEEGIKKTAVITIIFIFIVLVLVFRSLIIPLVSLLNVGIAMIISLSLVMNLAKYFNFPISDFTQVFLVIILFGIGTDYNILLYDKFKEELANSNQYQAINVVKASAGRTILYSGLSVFIGFAALSFAKFSFYRSAVSCSVGVLVLLAVLLTLNYFFMAVLGRKLFWPSHNFKVQQSSQVWRFLSQRGLKQPLIYIVIFRVIAGITIVNAPQQLNFNSADEVPNSNPIKKGYLIAQRDFSKGKISPTTINIKLNHPLNNQQDLAAIDQITNAVKKNSGVKSVMSVTQPTGRPLNQLYVKNQLKTVLTGLQQSQTGLTTIKNGLQNASNQLASANIKEQLAQVQQLADGSQRLADASGQFNTGLNQYVAGTNQYLAGTNQLASGIGQLQVGINPFASGINQVTSASQKLNQSVTEANQQIQQLSSLMNSHSTGSYFAMASQLNQGTSQLAGALTTINQQVPTLSQGINQLTNGSSELTHTGNQLKTAGNQLTSGGQQLNGGINQVNGGVQQLNHQLQAMSSQLNQLEAGLNQAVSGLDKVQNGISEVQSYLSELKNSPAGNQLNIPRNELNNSDLVTSYNIYMNKDRQLTQLSVVLKADPNSHTAAKTVKQLEKDVKAQIKATSLSKAKVAIGGQTSQNLDLETLSQGDFTRTAMIMIIGIGIALLFFTRSVLQPMVIIATLVGTYYTAINLTALIAQHFFHERMLTWNAPFFTFIMLVALGVDYSIFLMMRYRDEELVDPGNQVKHILQAATVIGTVVMSAIIILSGTFAALIPSGIMTLIQVAIAVILGLMILVTVLPIIMSAYVKLTYDSRVNRGIGIKNNTK</sequence>
<keyword evidence="4 7" id="KW-0812">Transmembrane</keyword>
<evidence type="ECO:0000259" key="8">
    <source>
        <dbReference type="PROSITE" id="PS50156"/>
    </source>
</evidence>
<keyword evidence="6 7" id="KW-0472">Membrane</keyword>
<comment type="caution">
    <text evidence="9">The sequence shown here is derived from an EMBL/GenBank/DDBJ whole genome shotgun (WGS) entry which is preliminary data.</text>
</comment>
<evidence type="ECO:0000313" key="10">
    <source>
        <dbReference type="Proteomes" id="UP001527392"/>
    </source>
</evidence>
<evidence type="ECO:0000256" key="5">
    <source>
        <dbReference type="ARBA" id="ARBA00022989"/>
    </source>
</evidence>
<dbReference type="Pfam" id="PF03176">
    <property type="entry name" value="MMPL"/>
    <property type="match status" value="2"/>
</dbReference>
<keyword evidence="5 7" id="KW-1133">Transmembrane helix</keyword>
<dbReference type="EMBL" id="JAKHMS010000014">
    <property type="protein sequence ID" value="MCZ3781739.1"/>
    <property type="molecule type" value="Genomic_DNA"/>
</dbReference>
<keyword evidence="3" id="KW-1003">Cell membrane</keyword>
<gene>
    <name evidence="9" type="ORF">L2504_06250</name>
</gene>
<organism evidence="9 10">
    <name type="scientific">Limosilactobacillus vaginalis</name>
    <dbReference type="NCBI Taxonomy" id="1633"/>
    <lineage>
        <taxon>Bacteria</taxon>
        <taxon>Bacillati</taxon>
        <taxon>Bacillota</taxon>
        <taxon>Bacilli</taxon>
        <taxon>Lactobacillales</taxon>
        <taxon>Lactobacillaceae</taxon>
        <taxon>Limosilactobacillus</taxon>
    </lineage>
</organism>
<dbReference type="InterPro" id="IPR050545">
    <property type="entry name" value="Mycobact_MmpL"/>
</dbReference>
<feature type="transmembrane region" description="Helical" evidence="7">
    <location>
        <begin position="308"/>
        <end position="329"/>
    </location>
</feature>
<evidence type="ECO:0000256" key="1">
    <source>
        <dbReference type="ARBA" id="ARBA00004651"/>
    </source>
</evidence>
<feature type="transmembrane region" description="Helical" evidence="7">
    <location>
        <begin position="278"/>
        <end position="296"/>
    </location>
</feature>
<feature type="transmembrane region" description="Helical" evidence="7">
    <location>
        <begin position="879"/>
        <end position="898"/>
    </location>
</feature>
<dbReference type="SUPFAM" id="SSF58104">
    <property type="entry name" value="Methyl-accepting chemotaxis protein (MCP) signaling domain"/>
    <property type="match status" value="1"/>
</dbReference>
<evidence type="ECO:0000256" key="2">
    <source>
        <dbReference type="ARBA" id="ARBA00010157"/>
    </source>
</evidence>
<feature type="transmembrane region" description="Helical" evidence="7">
    <location>
        <begin position="177"/>
        <end position="193"/>
    </location>
</feature>
<feature type="transmembrane region" description="Helical" evidence="7">
    <location>
        <begin position="817"/>
        <end position="836"/>
    </location>
</feature>
<evidence type="ECO:0000313" key="9">
    <source>
        <dbReference type="EMBL" id="MCZ3781739.1"/>
    </source>
</evidence>
<comment type="subcellular location">
    <subcellularLocation>
        <location evidence="1">Cell membrane</location>
        <topology evidence="1">Multi-pass membrane protein</topology>
    </subcellularLocation>
</comment>
<feature type="transmembrane region" description="Helical" evidence="7">
    <location>
        <begin position="7"/>
        <end position="26"/>
    </location>
</feature>
<dbReference type="NCBIfam" id="TIGR03057">
    <property type="entry name" value="xxxLxxG_by_4"/>
    <property type="match status" value="1"/>
</dbReference>
<dbReference type="RefSeq" id="WP_124031561.1">
    <property type="nucleotide sequence ID" value="NZ_CAKMAX010000030.1"/>
</dbReference>
<dbReference type="Gene3D" id="1.10.287.950">
    <property type="entry name" value="Methyl-accepting chemotaxis protein"/>
    <property type="match status" value="2"/>
</dbReference>
<proteinExistence type="inferred from homology"/>
<evidence type="ECO:0000256" key="6">
    <source>
        <dbReference type="ARBA" id="ARBA00023136"/>
    </source>
</evidence>
<keyword evidence="10" id="KW-1185">Reference proteome</keyword>
<dbReference type="Proteomes" id="UP001527392">
    <property type="component" value="Unassembled WGS sequence"/>
</dbReference>
<dbReference type="PANTHER" id="PTHR33406">
    <property type="entry name" value="MEMBRANE PROTEIN MJ1562-RELATED"/>
    <property type="match status" value="1"/>
</dbReference>
<feature type="transmembrane region" description="Helical" evidence="7">
    <location>
        <begin position="200"/>
        <end position="221"/>
    </location>
</feature>
<feature type="transmembrane region" description="Helical" evidence="7">
    <location>
        <begin position="919"/>
        <end position="941"/>
    </location>
</feature>
<protein>
    <submittedName>
        <fullName evidence="9">MMPL family transporter</fullName>
    </submittedName>
</protein>
<evidence type="ECO:0000256" key="3">
    <source>
        <dbReference type="ARBA" id="ARBA00022475"/>
    </source>
</evidence>
<feature type="transmembrane region" description="Helical" evidence="7">
    <location>
        <begin position="843"/>
        <end position="867"/>
    </location>
</feature>